<feature type="transmembrane region" description="Helical" evidence="1">
    <location>
        <begin position="58"/>
        <end position="79"/>
    </location>
</feature>
<dbReference type="EMBL" id="JANDBD010000012">
    <property type="protein sequence ID" value="MCP9275618.1"/>
    <property type="molecule type" value="Genomic_DNA"/>
</dbReference>
<evidence type="ECO:0000313" key="4">
    <source>
        <dbReference type="Proteomes" id="UP001651690"/>
    </source>
</evidence>
<dbReference type="InterPro" id="IPR002656">
    <property type="entry name" value="Acyl_transf_3_dom"/>
</dbReference>
<evidence type="ECO:0000259" key="2">
    <source>
        <dbReference type="Pfam" id="PF01757"/>
    </source>
</evidence>
<dbReference type="Pfam" id="PF01757">
    <property type="entry name" value="Acyl_transf_3"/>
    <property type="match status" value="1"/>
</dbReference>
<organism evidence="3 4">
    <name type="scientific">Mycolicibacterium arenosum</name>
    <dbReference type="NCBI Taxonomy" id="2952157"/>
    <lineage>
        <taxon>Bacteria</taxon>
        <taxon>Bacillati</taxon>
        <taxon>Actinomycetota</taxon>
        <taxon>Actinomycetes</taxon>
        <taxon>Mycobacteriales</taxon>
        <taxon>Mycobacteriaceae</taxon>
        <taxon>Mycolicibacterium</taxon>
    </lineage>
</organism>
<feature type="transmembrane region" description="Helical" evidence="1">
    <location>
        <begin position="288"/>
        <end position="307"/>
    </location>
</feature>
<feature type="transmembrane region" description="Helical" evidence="1">
    <location>
        <begin position="108"/>
        <end position="126"/>
    </location>
</feature>
<dbReference type="Proteomes" id="UP001651690">
    <property type="component" value="Unassembled WGS sequence"/>
</dbReference>
<dbReference type="InterPro" id="IPR050879">
    <property type="entry name" value="Acyltransferase_3"/>
</dbReference>
<reference evidence="3 4" key="1">
    <citation type="submission" date="2022-06" db="EMBL/GenBank/DDBJ databases">
        <title>Mycolicibacterium sp. CAU 1645 isolated from seawater.</title>
        <authorList>
            <person name="Kim W."/>
        </authorList>
    </citation>
    <scope>NUCLEOTIDE SEQUENCE [LARGE SCALE GENOMIC DNA]</scope>
    <source>
        <strain evidence="3 4">CAU 1645</strain>
    </source>
</reference>
<sequence>MTQELTSADPAVGGVAKPVRARIVGLDGVRGLLCLSIAITHVTGHYSPNTAAAWKTNAFGFSLVYFFVLSGFLLSLPFLRNLMKDRAAAAIPNVTDYTIHRLARIMPGYLVIFLVCNFVLQVSYIGNQATFPLGGDAGTGMITDPGMLAANLTLTQSYFPQYIQTGINPSWSLTLEYAFYACLPVLFLGVFAMRKRIQMNPLLLACLVPGALVVLGMAGRALIPLVNAHSGTTDFNLLNWGPTWAAVFAKSFLTNADNFALGMFAAILFVAIERGVLPARVTKRIRLFSLLAILPVLVLSALMLAFASQFVTAGVGVVAALMILVIVVPLAQHRKSRLANALDFAPIRFVGEISLSAYLWHFPVLLMLGRFGWMAGDTLPGMLQNTVLVLSVTVLMASITYYLVEKPAMNYAKRVRARSKAKAERPESAVPAAGA</sequence>
<comment type="caution">
    <text evidence="3">The sequence shown here is derived from an EMBL/GenBank/DDBJ whole genome shotgun (WGS) entry which is preliminary data.</text>
</comment>
<feature type="transmembrane region" description="Helical" evidence="1">
    <location>
        <begin position="385"/>
        <end position="404"/>
    </location>
</feature>
<name>A0ABT1M8W9_9MYCO</name>
<feature type="transmembrane region" description="Helical" evidence="1">
    <location>
        <begin position="202"/>
        <end position="223"/>
    </location>
</feature>
<keyword evidence="1" id="KW-0812">Transmembrane</keyword>
<keyword evidence="1" id="KW-1133">Transmembrane helix</keyword>
<dbReference type="PANTHER" id="PTHR23028">
    <property type="entry name" value="ACETYLTRANSFERASE"/>
    <property type="match status" value="1"/>
</dbReference>
<dbReference type="RefSeq" id="WP_255063470.1">
    <property type="nucleotide sequence ID" value="NZ_JANDBD010000012.1"/>
</dbReference>
<keyword evidence="1" id="KW-0472">Membrane</keyword>
<protein>
    <submittedName>
        <fullName evidence="3">Acyltransferase</fullName>
    </submittedName>
</protein>
<evidence type="ECO:0000256" key="1">
    <source>
        <dbReference type="SAM" id="Phobius"/>
    </source>
</evidence>
<feature type="transmembrane region" description="Helical" evidence="1">
    <location>
        <begin position="353"/>
        <end position="373"/>
    </location>
</feature>
<evidence type="ECO:0000313" key="3">
    <source>
        <dbReference type="EMBL" id="MCP9275618.1"/>
    </source>
</evidence>
<feature type="transmembrane region" description="Helical" evidence="1">
    <location>
        <begin position="177"/>
        <end position="193"/>
    </location>
</feature>
<feature type="transmembrane region" description="Helical" evidence="1">
    <location>
        <begin position="313"/>
        <end position="332"/>
    </location>
</feature>
<keyword evidence="4" id="KW-1185">Reference proteome</keyword>
<gene>
    <name evidence="3" type="ORF">NM203_25840</name>
</gene>
<feature type="transmembrane region" description="Helical" evidence="1">
    <location>
        <begin position="259"/>
        <end position="276"/>
    </location>
</feature>
<keyword evidence="3" id="KW-0808">Transferase</keyword>
<accession>A0ABT1M8W9</accession>
<dbReference type="PANTHER" id="PTHR23028:SF53">
    <property type="entry name" value="ACYL_TRANSF_3 DOMAIN-CONTAINING PROTEIN"/>
    <property type="match status" value="1"/>
</dbReference>
<dbReference type="GO" id="GO:0016746">
    <property type="term" value="F:acyltransferase activity"/>
    <property type="evidence" value="ECO:0007669"/>
    <property type="project" value="UniProtKB-KW"/>
</dbReference>
<feature type="domain" description="Acyltransferase 3" evidence="2">
    <location>
        <begin position="24"/>
        <end position="401"/>
    </location>
</feature>
<keyword evidence="3" id="KW-0012">Acyltransferase</keyword>
<proteinExistence type="predicted"/>